<protein>
    <submittedName>
        <fullName evidence="1">Tetratricopeptide repeat protein</fullName>
    </submittedName>
</protein>
<evidence type="ECO:0000313" key="2">
    <source>
        <dbReference type="Proteomes" id="UP000824108"/>
    </source>
</evidence>
<reference evidence="1" key="2">
    <citation type="submission" date="2021-04" db="EMBL/GenBank/DDBJ databases">
        <authorList>
            <person name="Gilroy R."/>
        </authorList>
    </citation>
    <scope>NUCLEOTIDE SEQUENCE</scope>
    <source>
        <strain evidence="1">CHK118-2852</strain>
    </source>
</reference>
<dbReference type="EMBL" id="DXAV01000028">
    <property type="protein sequence ID" value="HIZ91134.1"/>
    <property type="molecule type" value="Genomic_DNA"/>
</dbReference>
<reference evidence="1" key="1">
    <citation type="journal article" date="2021" name="PeerJ">
        <title>Extensive microbial diversity within the chicken gut microbiome revealed by metagenomics and culture.</title>
        <authorList>
            <person name="Gilroy R."/>
            <person name="Ravi A."/>
            <person name="Getino M."/>
            <person name="Pursley I."/>
            <person name="Horton D.L."/>
            <person name="Alikhan N.F."/>
            <person name="Baker D."/>
            <person name="Gharbi K."/>
            <person name="Hall N."/>
            <person name="Watson M."/>
            <person name="Adriaenssens E.M."/>
            <person name="Foster-Nyarko E."/>
            <person name="Jarju S."/>
            <person name="Secka A."/>
            <person name="Antonio M."/>
            <person name="Oren A."/>
            <person name="Chaudhuri R.R."/>
            <person name="La Ragione R."/>
            <person name="Hildebrand F."/>
            <person name="Pallen M.J."/>
        </authorList>
    </citation>
    <scope>NUCLEOTIDE SEQUENCE</scope>
    <source>
        <strain evidence="1">CHK118-2852</strain>
    </source>
</reference>
<evidence type="ECO:0000313" key="1">
    <source>
        <dbReference type="EMBL" id="HIZ91134.1"/>
    </source>
</evidence>
<name>A0A9D2GXM3_9BACE</name>
<dbReference type="AlphaFoldDB" id="A0A9D2GXM3"/>
<dbReference type="Proteomes" id="UP000824108">
    <property type="component" value="Unassembled WGS sequence"/>
</dbReference>
<proteinExistence type="predicted"/>
<accession>A0A9D2GXM3</accession>
<sequence>MTTVQLQQWVHHPETLNQESLYELRTLVARYPYFQTARLLYLKNLFLLHDISFGAELRKSVLYIADRRLLFYFIEGERYTLRRDEQSLPTLEEMEEEPGVDRTLFLIDAFLSTMPYEQSQPSDLDYSMDYTAYLLQKDSDSVSVVSDSGTEAVQPLRGQALIDGFLNKMSGEEGDEKKELGMDVLPNSISGFADVESNEAGDEEPISPTEGVDDSCFTETLAKIYIKQHRYEKALEIIKKLSLNYPKKNAYFADQIRFLEKLIINAKSK</sequence>
<organism evidence="1 2">
    <name type="scientific">Candidatus Bacteroides merdavium</name>
    <dbReference type="NCBI Taxonomy" id="2838472"/>
    <lineage>
        <taxon>Bacteria</taxon>
        <taxon>Pseudomonadati</taxon>
        <taxon>Bacteroidota</taxon>
        <taxon>Bacteroidia</taxon>
        <taxon>Bacteroidales</taxon>
        <taxon>Bacteroidaceae</taxon>
        <taxon>Bacteroides</taxon>
    </lineage>
</organism>
<comment type="caution">
    <text evidence="1">The sequence shown here is derived from an EMBL/GenBank/DDBJ whole genome shotgun (WGS) entry which is preliminary data.</text>
</comment>
<gene>
    <name evidence="1" type="ORF">H9807_03290</name>
</gene>